<name>A0ABU1YLQ6_ROSSA</name>
<comment type="caution">
    <text evidence="3">The sequence shown here is derived from an EMBL/GenBank/DDBJ whole genome shotgun (WGS) entry which is preliminary data.</text>
</comment>
<gene>
    <name evidence="3" type="ORF">J2X20_002426</name>
</gene>
<reference evidence="3 4" key="1">
    <citation type="submission" date="2023-07" db="EMBL/GenBank/DDBJ databases">
        <title>Sorghum-associated microbial communities from plants grown in Nebraska, USA.</title>
        <authorList>
            <person name="Schachtman D."/>
        </authorList>
    </citation>
    <scope>NUCLEOTIDE SEQUENCE [LARGE SCALE GENOMIC DNA]</scope>
    <source>
        <strain evidence="3 4">BE314</strain>
    </source>
</reference>
<accession>A0ABU1YLQ6</accession>
<organism evidence="3 4">
    <name type="scientific">Roseateles saccharophilus</name>
    <name type="common">Pseudomonas saccharophila</name>
    <dbReference type="NCBI Taxonomy" id="304"/>
    <lineage>
        <taxon>Bacteria</taxon>
        <taxon>Pseudomonadati</taxon>
        <taxon>Pseudomonadota</taxon>
        <taxon>Betaproteobacteria</taxon>
        <taxon>Burkholderiales</taxon>
        <taxon>Sphaerotilaceae</taxon>
        <taxon>Roseateles</taxon>
    </lineage>
</organism>
<feature type="compositionally biased region" description="Basic residues" evidence="1">
    <location>
        <begin position="40"/>
        <end position="62"/>
    </location>
</feature>
<evidence type="ECO:0000256" key="1">
    <source>
        <dbReference type="SAM" id="MobiDB-lite"/>
    </source>
</evidence>
<feature type="chain" id="PRO_5045212930" evidence="2">
    <location>
        <begin position="19"/>
        <end position="62"/>
    </location>
</feature>
<feature type="signal peptide" evidence="2">
    <location>
        <begin position="1"/>
        <end position="18"/>
    </location>
</feature>
<evidence type="ECO:0000256" key="2">
    <source>
        <dbReference type="SAM" id="SignalP"/>
    </source>
</evidence>
<feature type="region of interest" description="Disordered" evidence="1">
    <location>
        <begin position="24"/>
        <end position="62"/>
    </location>
</feature>
<keyword evidence="4" id="KW-1185">Reference proteome</keyword>
<proteinExistence type="predicted"/>
<dbReference type="Proteomes" id="UP001180453">
    <property type="component" value="Unassembled WGS sequence"/>
</dbReference>
<evidence type="ECO:0000313" key="3">
    <source>
        <dbReference type="EMBL" id="MDR7269797.1"/>
    </source>
</evidence>
<keyword evidence="2" id="KW-0732">Signal</keyword>
<sequence length="62" mass="6421">MKTLLTALITAIAIAAPAAEARVPTHHKTGQVSSGVHAKTAAKKKTTAKHKKVAKKGHKKSA</sequence>
<protein>
    <submittedName>
        <fullName evidence="3">Ni/Co efflux regulator RcnB</fullName>
    </submittedName>
</protein>
<dbReference type="EMBL" id="JAVDXU010000001">
    <property type="protein sequence ID" value="MDR7269797.1"/>
    <property type="molecule type" value="Genomic_DNA"/>
</dbReference>
<evidence type="ECO:0000313" key="4">
    <source>
        <dbReference type="Proteomes" id="UP001180453"/>
    </source>
</evidence>
<dbReference type="RefSeq" id="WP_310264919.1">
    <property type="nucleotide sequence ID" value="NZ_JAVDXU010000001.1"/>
</dbReference>